<dbReference type="AlphaFoldDB" id="A0A5A5TJ11"/>
<keyword evidence="1" id="KW-1133">Transmembrane helix</keyword>
<accession>A0A5A5TJ11</accession>
<dbReference type="RefSeq" id="WP_172632403.1">
    <property type="nucleotide sequence ID" value="NZ_BIXY01000099.1"/>
</dbReference>
<keyword evidence="1" id="KW-0812">Transmembrane</keyword>
<keyword evidence="1" id="KW-0472">Membrane</keyword>
<dbReference type="EMBL" id="BIXY01000099">
    <property type="protein sequence ID" value="GCF11215.1"/>
    <property type="molecule type" value="Genomic_DNA"/>
</dbReference>
<proteinExistence type="predicted"/>
<comment type="caution">
    <text evidence="2">The sequence shown here is derived from an EMBL/GenBank/DDBJ whole genome shotgun (WGS) entry which is preliminary data.</text>
</comment>
<evidence type="ECO:0000313" key="2">
    <source>
        <dbReference type="EMBL" id="GCF11215.1"/>
    </source>
</evidence>
<keyword evidence="3" id="KW-1185">Reference proteome</keyword>
<organism evidence="2 3">
    <name type="scientific">Dictyobacter arantiisoli</name>
    <dbReference type="NCBI Taxonomy" id="2014874"/>
    <lineage>
        <taxon>Bacteria</taxon>
        <taxon>Bacillati</taxon>
        <taxon>Chloroflexota</taxon>
        <taxon>Ktedonobacteria</taxon>
        <taxon>Ktedonobacterales</taxon>
        <taxon>Dictyobacteraceae</taxon>
        <taxon>Dictyobacter</taxon>
    </lineage>
</organism>
<evidence type="ECO:0000256" key="1">
    <source>
        <dbReference type="SAM" id="Phobius"/>
    </source>
</evidence>
<name>A0A5A5TJ11_9CHLR</name>
<dbReference type="Proteomes" id="UP000322530">
    <property type="component" value="Unassembled WGS sequence"/>
</dbReference>
<sequence length="166" mass="17945">MPPQDVLSTVLLNIFPFLCVAAIWCLKFFEHQLPGKQQEMLEKCVTMAVTMAEQAYDTYGPFEKKQIALHAAIDLFQAFHLPVPQPAALNTAIESAVFNVHQTQQKRPASAYLDASTRMLAVPPLKPAAPVVPPSKPETPVAGRVTVATTAPSATSVAVRPTNPLS</sequence>
<feature type="transmembrane region" description="Helical" evidence="1">
    <location>
        <begin position="6"/>
        <end position="26"/>
    </location>
</feature>
<evidence type="ECO:0000313" key="3">
    <source>
        <dbReference type="Proteomes" id="UP000322530"/>
    </source>
</evidence>
<protein>
    <submittedName>
        <fullName evidence="2">Uncharacterized protein</fullName>
    </submittedName>
</protein>
<reference evidence="2 3" key="1">
    <citation type="submission" date="2019-01" db="EMBL/GenBank/DDBJ databases">
        <title>Draft genome sequence of Dictyobacter sp. Uno17.</title>
        <authorList>
            <person name="Wang C.M."/>
            <person name="Zheng Y."/>
            <person name="Sakai Y."/>
            <person name="Abe K."/>
            <person name="Yokota A."/>
            <person name="Yabe S."/>
        </authorList>
    </citation>
    <scope>NUCLEOTIDE SEQUENCE [LARGE SCALE GENOMIC DNA]</scope>
    <source>
        <strain evidence="2 3">Uno17</strain>
    </source>
</reference>
<gene>
    <name evidence="2" type="ORF">KDI_47790</name>
</gene>